<keyword evidence="4" id="KW-0456">Lyase</keyword>
<feature type="domain" description="Heparinase II/III-like C-terminal" evidence="5">
    <location>
        <begin position="405"/>
        <end position="618"/>
    </location>
</feature>
<dbReference type="PANTHER" id="PTHR39210">
    <property type="entry name" value="HEPARIN-SULFATE LYASE"/>
    <property type="match status" value="1"/>
</dbReference>
<dbReference type="PATRIC" id="fig|1178515.4.peg.2691"/>
<dbReference type="PANTHER" id="PTHR39210:SF1">
    <property type="entry name" value="HEPARIN-SULFATE LYASE"/>
    <property type="match status" value="1"/>
</dbReference>
<evidence type="ECO:0000256" key="2">
    <source>
        <dbReference type="ARBA" id="ARBA00022729"/>
    </source>
</evidence>
<evidence type="ECO:0000256" key="4">
    <source>
        <dbReference type="ARBA" id="ARBA00023239"/>
    </source>
</evidence>
<proteinExistence type="predicted"/>
<dbReference type="InterPro" id="IPR008929">
    <property type="entry name" value="Chondroitin_lyas"/>
</dbReference>
<dbReference type="EMBL" id="CP011388">
    <property type="protein sequence ID" value="ANE47095.1"/>
    <property type="molecule type" value="Genomic_DNA"/>
</dbReference>
<protein>
    <submittedName>
        <fullName evidence="7">Uncharacterized protein</fullName>
    </submittedName>
</protein>
<dbReference type="OrthoDB" id="7335480at2"/>
<organism evidence="7 8">
    <name type="scientific">Paenibacillus swuensis</name>
    <dbReference type="NCBI Taxonomy" id="1178515"/>
    <lineage>
        <taxon>Bacteria</taxon>
        <taxon>Bacillati</taxon>
        <taxon>Bacillota</taxon>
        <taxon>Bacilli</taxon>
        <taxon>Bacillales</taxon>
        <taxon>Paenibacillaceae</taxon>
        <taxon>Paenibacillus</taxon>
    </lineage>
</organism>
<dbReference type="InterPro" id="IPR031680">
    <property type="entry name" value="Hepar_II_III_N"/>
</dbReference>
<dbReference type="GO" id="GO:0016829">
    <property type="term" value="F:lyase activity"/>
    <property type="evidence" value="ECO:0007669"/>
    <property type="project" value="UniProtKB-KW"/>
</dbReference>
<dbReference type="RefSeq" id="WP_068607266.1">
    <property type="nucleotide sequence ID" value="NZ_CP011388.1"/>
</dbReference>
<comment type="subcellular location">
    <subcellularLocation>
        <location evidence="1">Periplasm</location>
    </subcellularLocation>
</comment>
<name>A0A172TJ61_9BACL</name>
<dbReference type="Pfam" id="PF07940">
    <property type="entry name" value="Hepar_II_III_C"/>
    <property type="match status" value="1"/>
</dbReference>
<reference evidence="7 8" key="1">
    <citation type="submission" date="2015-01" db="EMBL/GenBank/DDBJ databases">
        <title>Paenibacillus swuensis/DY6/whole genome sequencing.</title>
        <authorList>
            <person name="Kim M.K."/>
            <person name="Srinivasan S."/>
            <person name="Lee J.-J."/>
        </authorList>
    </citation>
    <scope>NUCLEOTIDE SEQUENCE [LARGE SCALE GENOMIC DNA]</scope>
    <source>
        <strain evidence="7 8">DY6</strain>
    </source>
</reference>
<dbReference type="SUPFAM" id="SSF48230">
    <property type="entry name" value="Chondroitin AC/alginate lyase"/>
    <property type="match status" value="1"/>
</dbReference>
<dbReference type="KEGG" id="pswu:SY83_13420"/>
<dbReference type="Gene3D" id="2.70.98.70">
    <property type="match status" value="1"/>
</dbReference>
<dbReference type="GO" id="GO:0042597">
    <property type="term" value="C:periplasmic space"/>
    <property type="evidence" value="ECO:0007669"/>
    <property type="project" value="UniProtKB-SubCell"/>
</dbReference>
<keyword evidence="3" id="KW-0574">Periplasm</keyword>
<dbReference type="STRING" id="1178515.SY83_13420"/>
<dbReference type="Gene3D" id="1.50.10.100">
    <property type="entry name" value="Chondroitin AC/alginate lyase"/>
    <property type="match status" value="1"/>
</dbReference>
<gene>
    <name evidence="7" type="ORF">SY83_13420</name>
</gene>
<evidence type="ECO:0000259" key="5">
    <source>
        <dbReference type="Pfam" id="PF07940"/>
    </source>
</evidence>
<dbReference type="InterPro" id="IPR012480">
    <property type="entry name" value="Hepar_II_III_C"/>
</dbReference>
<accession>A0A172TJ61</accession>
<evidence type="ECO:0000256" key="3">
    <source>
        <dbReference type="ARBA" id="ARBA00022764"/>
    </source>
</evidence>
<sequence>MNYRQLRKDHTFTKPLISDEEFFMEVLDSGRPGLEVVQACIQEQNWPRARSAYLDYVEATSRERYFFGNQDVPGLAAFIHDQYQPEAYEPILAEAKRVVDLDIPLYGSKRMKFEPGAVDWNGSFHDSSQHQLFLTRFGYVLPLARAYLLTGDEAYAMCYNDLMASFIAECPVPKDDTFLVEHCSWEPLTTGIRMFMWPEAFIIFLSSESFLPEVRMTVIKSFYEHADYIARYHTKHGNHATMQLRGLFYTSLLFPEFKASAGWRTYTLEVFPGYIMQNVYEDGIQFEASPTYHMTVLRDVMEFVELCKRHNLRQGEGLVIVLEKMLEAVMHLRTPAGELPRFGDTDVIGGAQLTSVMSNGARLFGRADFKAFGEAKLPVLTALRVGPEEAARYAAMEARPPEALAAVYAQGGYMLARGGWDPQAMYVAMRSGGGVGGHVHADALSLVISAFGRELLVDSGKGVYEWDAVRKYIISTRAHNTVVVDGQNQYVRNLHWDSSVGAPAKVWDHRSNERYEFFFASHYGYTRYDDPVIHSRKVLFVKNRYCVVMDIMQAEKPHTYELYYHLPPGDVGTSACLKRIHTLAEGQANVMLLRADGGDQVNATLESGLFYYDQTYSPKPVVKYTQLAGHATFVTVLIPYEDRKPEVAEVRTLGALVGGREAKPWEVTALEVELDGETERICVNHLSVKAESFLDATGNPVAADLIPDKRDSVEVEFEGMRFATDVVLL</sequence>
<evidence type="ECO:0000313" key="7">
    <source>
        <dbReference type="EMBL" id="ANE47095.1"/>
    </source>
</evidence>
<feature type="domain" description="Heparin-sulfate lyase N-terminal" evidence="6">
    <location>
        <begin position="25"/>
        <end position="365"/>
    </location>
</feature>
<dbReference type="Pfam" id="PF16889">
    <property type="entry name" value="Hepar_II_III_N"/>
    <property type="match status" value="1"/>
</dbReference>
<dbReference type="Proteomes" id="UP000076927">
    <property type="component" value="Chromosome"/>
</dbReference>
<evidence type="ECO:0000313" key="8">
    <source>
        <dbReference type="Proteomes" id="UP000076927"/>
    </source>
</evidence>
<keyword evidence="2" id="KW-0732">Signal</keyword>
<dbReference type="AlphaFoldDB" id="A0A172TJ61"/>
<evidence type="ECO:0000256" key="1">
    <source>
        <dbReference type="ARBA" id="ARBA00004418"/>
    </source>
</evidence>
<evidence type="ECO:0000259" key="6">
    <source>
        <dbReference type="Pfam" id="PF16889"/>
    </source>
</evidence>
<keyword evidence="8" id="KW-1185">Reference proteome</keyword>